<evidence type="ECO:0000313" key="2">
    <source>
        <dbReference type="EMBL" id="MBA8885976.1"/>
    </source>
</evidence>
<name>A0A839EU81_9GAMM</name>
<comment type="caution">
    <text evidence="2">The sequence shown here is derived from an EMBL/GenBank/DDBJ whole genome shotgun (WGS) entry which is preliminary data.</text>
</comment>
<gene>
    <name evidence="2" type="ORF">FHW12_000167</name>
</gene>
<accession>A0A839EU81</accession>
<dbReference type="Gene3D" id="2.70.98.70">
    <property type="match status" value="1"/>
</dbReference>
<dbReference type="EMBL" id="JACGXL010000001">
    <property type="protein sequence ID" value="MBA8885976.1"/>
    <property type="molecule type" value="Genomic_DNA"/>
</dbReference>
<protein>
    <recommendedName>
        <fullName evidence="4">Heparinase II/III-like protein</fullName>
    </recommendedName>
</protein>
<dbReference type="RefSeq" id="WP_182529098.1">
    <property type="nucleotide sequence ID" value="NZ_JACGXL010000001.1"/>
</dbReference>
<evidence type="ECO:0000313" key="3">
    <source>
        <dbReference type="Proteomes" id="UP000550401"/>
    </source>
</evidence>
<feature type="chain" id="PRO_5032636570" description="Heparinase II/III-like protein" evidence="1">
    <location>
        <begin position="25"/>
        <end position="570"/>
    </location>
</feature>
<reference evidence="2 3" key="1">
    <citation type="submission" date="2020-07" db="EMBL/GenBank/DDBJ databases">
        <title>Genomic Encyclopedia of Type Strains, Phase IV (KMG-V): Genome sequencing to study the core and pangenomes of soil and plant-associated prokaryotes.</title>
        <authorList>
            <person name="Whitman W."/>
        </authorList>
    </citation>
    <scope>NUCLEOTIDE SEQUENCE [LARGE SCALE GENOMIC DNA]</scope>
    <source>
        <strain evidence="2 3">RH2WT43</strain>
    </source>
</reference>
<keyword evidence="1" id="KW-0732">Signal</keyword>
<feature type="signal peptide" evidence="1">
    <location>
        <begin position="1"/>
        <end position="24"/>
    </location>
</feature>
<dbReference type="Gene3D" id="1.50.10.100">
    <property type="entry name" value="Chondroitin AC/alginate lyase"/>
    <property type="match status" value="1"/>
</dbReference>
<evidence type="ECO:0008006" key="4">
    <source>
        <dbReference type="Google" id="ProtNLM"/>
    </source>
</evidence>
<organism evidence="2 3">
    <name type="scientific">Dokdonella fugitiva</name>
    <dbReference type="NCBI Taxonomy" id="328517"/>
    <lineage>
        <taxon>Bacteria</taxon>
        <taxon>Pseudomonadati</taxon>
        <taxon>Pseudomonadota</taxon>
        <taxon>Gammaproteobacteria</taxon>
        <taxon>Lysobacterales</taxon>
        <taxon>Rhodanobacteraceae</taxon>
        <taxon>Dokdonella</taxon>
    </lineage>
</organism>
<proteinExistence type="predicted"/>
<dbReference type="InterPro" id="IPR008929">
    <property type="entry name" value="Chondroitin_lyas"/>
</dbReference>
<dbReference type="SUPFAM" id="SSF48230">
    <property type="entry name" value="Chondroitin AC/alginate lyase"/>
    <property type="match status" value="1"/>
</dbReference>
<dbReference type="Proteomes" id="UP000550401">
    <property type="component" value="Unassembled WGS sequence"/>
</dbReference>
<evidence type="ECO:0000256" key="1">
    <source>
        <dbReference type="SAM" id="SignalP"/>
    </source>
</evidence>
<sequence>MMKGFHRWRGVALATALLAGNAHAAIVVDLSFVDLQSVEYQRFKGFVDDAVAGNPGYGFSAADAAYMYKLTAQAQYATLAVQTVEAQVAAAEAAIAGGDAPDIAGDQYLEVGPMIEDLALTYDWCAGHVTPAQRTRWGNYAEQAVWNVWHHDQAQWGGHPHAWPGWGVDDPANNYHYSFLRATMYWGLASNSTTWKDLLQNVRWPEQLAYTATIPGGGSEEGTAYGLSHGTLFMLYRVWHDSTGSDIGNANAHVTDSIAWWLHSTVPTRDRVAPIGDQARVSEPVIYDYHRHLVLEARRVSNDATAQANASWWLHTISDQDMESGFNYRHNLLPAGPAGTPPAQLVYHATGTGQLFARTGWDTGAMWLAFSAGPYVQSHAHQDQGAFTLFEGDWLAATENMWTHSGIQQGTDTNNVVRFDHDGATVPQREGTTSTMTVTPGAGGAVHAVADLTPAYDGDAAVGAWHRTIDFAARTLTVTDAFTLGAGTTATFQVNTPVQPVVNGLVATAGPLKIRVISPANATLSTLDWTTQSDENETFNSGWRLDVHGGTTGYMVELSTTDTIFANGFD</sequence>
<dbReference type="AlphaFoldDB" id="A0A839EU81"/>
<keyword evidence="3" id="KW-1185">Reference proteome</keyword>